<dbReference type="PANTHER" id="PTHR13527">
    <property type="entry name" value="SAYSVFN DOMAIN-CONTAINING PROTEIN 1"/>
    <property type="match status" value="1"/>
</dbReference>
<gene>
    <name evidence="4" type="ORF">TL16_g11731</name>
</gene>
<evidence type="ECO:0000313" key="5">
    <source>
        <dbReference type="Proteomes" id="UP001162640"/>
    </source>
</evidence>
<dbReference type="InterPro" id="IPR039159">
    <property type="entry name" value="SAYSD1"/>
</dbReference>
<dbReference type="AlphaFoldDB" id="A0A9W7ETQ8"/>
<reference evidence="5" key="1">
    <citation type="journal article" date="2023" name="Commun. Biol.">
        <title>Genome analysis of Parmales, the sister group of diatoms, reveals the evolutionary specialization of diatoms from phago-mixotrophs to photoautotrophs.</title>
        <authorList>
            <person name="Ban H."/>
            <person name="Sato S."/>
            <person name="Yoshikawa S."/>
            <person name="Yamada K."/>
            <person name="Nakamura Y."/>
            <person name="Ichinomiya M."/>
            <person name="Sato N."/>
            <person name="Blanc-Mathieu R."/>
            <person name="Endo H."/>
            <person name="Kuwata A."/>
            <person name="Ogata H."/>
        </authorList>
    </citation>
    <scope>NUCLEOTIDE SEQUENCE [LARGE SCALE GENOMIC DNA]</scope>
</reference>
<proteinExistence type="predicted"/>
<dbReference type="Proteomes" id="UP001162640">
    <property type="component" value="Unassembled WGS sequence"/>
</dbReference>
<organism evidence="4 5">
    <name type="scientific">Triparma laevis f. inornata</name>
    <dbReference type="NCBI Taxonomy" id="1714386"/>
    <lineage>
        <taxon>Eukaryota</taxon>
        <taxon>Sar</taxon>
        <taxon>Stramenopiles</taxon>
        <taxon>Ochrophyta</taxon>
        <taxon>Bolidophyceae</taxon>
        <taxon>Parmales</taxon>
        <taxon>Triparmaceae</taxon>
        <taxon>Triparma</taxon>
    </lineage>
</organism>
<accession>A0A9W7ETQ8</accession>
<comment type="caution">
    <text evidence="4">The sequence shown here is derived from an EMBL/GenBank/DDBJ whole genome shotgun (WGS) entry which is preliminary data.</text>
</comment>
<feature type="domain" description="SAYSvFN" evidence="3">
    <location>
        <begin position="94"/>
        <end position="164"/>
    </location>
</feature>
<evidence type="ECO:0000313" key="4">
    <source>
        <dbReference type="EMBL" id="GMH90317.1"/>
    </source>
</evidence>
<protein>
    <recommendedName>
        <fullName evidence="3">SAYSvFN domain-containing protein</fullName>
    </recommendedName>
</protein>
<keyword evidence="2" id="KW-0812">Transmembrane</keyword>
<feature type="transmembrane region" description="Helical" evidence="2">
    <location>
        <begin position="88"/>
        <end position="106"/>
    </location>
</feature>
<sequence length="243" mass="28457">MPIELHPTRPSKSRQLWDDGHKPNASFLQKITPYIYETGLLDLYHAMTLDSLKQNSLTIVSVFVQIESLWREHRRSITKFLKRLKRHYKLFFSILLYLLLTVQLHLRYECGQMILVFTSLVLIYTHGFEKNDAKGKNRPVSAYSVFNGFKNLLGSIDAEELGRQYAGGAMAALNQPRDEQVDDFDDEDGDGEEEEALPNADEHEPVQQPRRRGKKKQKGRREEIEMRREKQYQLQMAREREGF</sequence>
<dbReference type="InterPro" id="IPR019387">
    <property type="entry name" value="SAYSvFN_dom"/>
</dbReference>
<feature type="compositionally biased region" description="Basic and acidic residues" evidence="1">
    <location>
        <begin position="220"/>
        <end position="243"/>
    </location>
</feature>
<dbReference type="EMBL" id="BLQM01000446">
    <property type="protein sequence ID" value="GMH90317.1"/>
    <property type="molecule type" value="Genomic_DNA"/>
</dbReference>
<keyword evidence="2" id="KW-0472">Membrane</keyword>
<feature type="region of interest" description="Disordered" evidence="1">
    <location>
        <begin position="176"/>
        <end position="243"/>
    </location>
</feature>
<name>A0A9W7ETQ8_9STRA</name>
<evidence type="ECO:0000256" key="1">
    <source>
        <dbReference type="SAM" id="MobiDB-lite"/>
    </source>
</evidence>
<dbReference type="PANTHER" id="PTHR13527:SF0">
    <property type="entry name" value="SAYSVFN DOMAIN-CONTAINING PROTEIN 1"/>
    <property type="match status" value="1"/>
</dbReference>
<evidence type="ECO:0000259" key="3">
    <source>
        <dbReference type="Pfam" id="PF10260"/>
    </source>
</evidence>
<feature type="transmembrane region" description="Helical" evidence="2">
    <location>
        <begin position="112"/>
        <end position="128"/>
    </location>
</feature>
<keyword evidence="2" id="KW-1133">Transmembrane helix</keyword>
<dbReference type="Pfam" id="PF10260">
    <property type="entry name" value="SAYSvFN"/>
    <property type="match status" value="1"/>
</dbReference>
<evidence type="ECO:0000256" key="2">
    <source>
        <dbReference type="SAM" id="Phobius"/>
    </source>
</evidence>
<feature type="compositionally biased region" description="Basic residues" evidence="1">
    <location>
        <begin position="209"/>
        <end position="219"/>
    </location>
</feature>
<feature type="compositionally biased region" description="Acidic residues" evidence="1">
    <location>
        <begin position="180"/>
        <end position="196"/>
    </location>
</feature>